<dbReference type="RefSeq" id="WP_248205109.1">
    <property type="nucleotide sequence ID" value="NZ_JALNMH010000002.1"/>
</dbReference>
<comment type="caution">
    <text evidence="2">The sequence shown here is derived from an EMBL/GenBank/DDBJ whole genome shotgun (WGS) entry which is preliminary data.</text>
</comment>
<reference evidence="2" key="1">
    <citation type="submission" date="2022-04" db="EMBL/GenBank/DDBJ databases">
        <title>Lysobacter sp. CAU 1642 isolated from sea sand.</title>
        <authorList>
            <person name="Kim W."/>
        </authorList>
    </citation>
    <scope>NUCLEOTIDE SEQUENCE</scope>
    <source>
        <strain evidence="2">CAU 1642</strain>
    </source>
</reference>
<keyword evidence="3" id="KW-1185">Reference proteome</keyword>
<proteinExistence type="predicted"/>
<evidence type="ECO:0000313" key="2">
    <source>
        <dbReference type="EMBL" id="MCK7592752.1"/>
    </source>
</evidence>
<gene>
    <name evidence="2" type="ORF">M0G41_03610</name>
</gene>
<accession>A0ABT0GFD1</accession>
<feature type="compositionally biased region" description="Polar residues" evidence="1">
    <location>
        <begin position="40"/>
        <end position="49"/>
    </location>
</feature>
<sequence>MNPLSTASPATAFENPLRIDGARPQDPSAGTERSREQQSERATQAQSGVSVAISDAARERAGADLNATQVVEGGNASSATGAETRRADTDPRGPGSLLDVTA</sequence>
<organism evidence="2 3">
    <name type="scientific">Pseudomarimonas salicorniae</name>
    <dbReference type="NCBI Taxonomy" id="2933270"/>
    <lineage>
        <taxon>Bacteria</taxon>
        <taxon>Pseudomonadati</taxon>
        <taxon>Pseudomonadota</taxon>
        <taxon>Gammaproteobacteria</taxon>
        <taxon>Lysobacterales</taxon>
        <taxon>Lysobacteraceae</taxon>
        <taxon>Pseudomarimonas</taxon>
    </lineage>
</organism>
<evidence type="ECO:0000256" key="1">
    <source>
        <dbReference type="SAM" id="MobiDB-lite"/>
    </source>
</evidence>
<name>A0ABT0GFD1_9GAMM</name>
<protein>
    <recommendedName>
        <fullName evidence="4">UDP pyrophosphate phosphatase</fullName>
    </recommendedName>
</protein>
<evidence type="ECO:0000313" key="3">
    <source>
        <dbReference type="Proteomes" id="UP001431449"/>
    </source>
</evidence>
<dbReference type="EMBL" id="JALNMH010000002">
    <property type="protein sequence ID" value="MCK7592752.1"/>
    <property type="molecule type" value="Genomic_DNA"/>
</dbReference>
<dbReference type="Proteomes" id="UP001431449">
    <property type="component" value="Unassembled WGS sequence"/>
</dbReference>
<evidence type="ECO:0008006" key="4">
    <source>
        <dbReference type="Google" id="ProtNLM"/>
    </source>
</evidence>
<feature type="region of interest" description="Disordered" evidence="1">
    <location>
        <begin position="1"/>
        <end position="102"/>
    </location>
</feature>